<dbReference type="Proteomes" id="UP000464754">
    <property type="component" value="Chromosome"/>
</dbReference>
<organism evidence="1 2">
    <name type="scientific">Amedibacterium intestinale</name>
    <dbReference type="NCBI Taxonomy" id="2583452"/>
    <lineage>
        <taxon>Bacteria</taxon>
        <taxon>Bacillati</taxon>
        <taxon>Bacillota</taxon>
        <taxon>Erysipelotrichia</taxon>
        <taxon>Erysipelotrichales</taxon>
        <taxon>Erysipelotrichaceae</taxon>
        <taxon>Amedibacterium</taxon>
    </lineage>
</organism>
<proteinExistence type="predicted"/>
<protein>
    <submittedName>
        <fullName evidence="1">Uncharacterized protein</fullName>
    </submittedName>
</protein>
<dbReference type="KEGG" id="aarg:Aargi30884_15780"/>
<dbReference type="AlphaFoldDB" id="A0A6N4TJV0"/>
<evidence type="ECO:0000313" key="2">
    <source>
        <dbReference type="Proteomes" id="UP000464754"/>
    </source>
</evidence>
<sequence length="105" mass="12929">MIDNFWSFDKLADFNYGIKGFEVRFQKMIEEFLVAHEIDEPWWKYYDKSLFNQILDIYENNIRIDGNDYYEDEQSIITELNLLYDKVKEVVIRNVKKKKDEKQKE</sequence>
<evidence type="ECO:0000313" key="1">
    <source>
        <dbReference type="EMBL" id="BBK22675.1"/>
    </source>
</evidence>
<dbReference type="RefSeq" id="WP_118276512.1">
    <property type="nucleotide sequence ID" value="NZ_AP019695.1"/>
</dbReference>
<dbReference type="EMBL" id="AP019695">
    <property type="protein sequence ID" value="BBK22675.1"/>
    <property type="molecule type" value="Genomic_DNA"/>
</dbReference>
<name>A0A6N4TJV0_9FIRM</name>
<keyword evidence="2" id="KW-1185">Reference proteome</keyword>
<reference evidence="2" key="1">
    <citation type="submission" date="2019-05" db="EMBL/GenBank/DDBJ databases">
        <title>Complete genome sequencing of Absiella argi strain JCM 30884.</title>
        <authorList>
            <person name="Sakamoto M."/>
            <person name="Murakami T."/>
            <person name="Mori H."/>
        </authorList>
    </citation>
    <scope>NUCLEOTIDE SEQUENCE [LARGE SCALE GENOMIC DNA]</scope>
    <source>
        <strain evidence="2">JCM 30884</strain>
    </source>
</reference>
<accession>A0A6N4TJV0</accession>
<gene>
    <name evidence="1" type="ORF">Aargi30884_15780</name>
</gene>